<dbReference type="OMA" id="WNERMAG"/>
<keyword evidence="5 8" id="KW-0862">Zinc</keyword>
<dbReference type="PANTHER" id="PTHR10942:SF0">
    <property type="entry name" value="LEISHMANOLYSIN-LIKE PEPTIDASE"/>
    <property type="match status" value="1"/>
</dbReference>
<dbReference type="GO" id="GO:0046872">
    <property type="term" value="F:metal ion binding"/>
    <property type="evidence" value="ECO:0007669"/>
    <property type="project" value="UniProtKB-KW"/>
</dbReference>
<evidence type="ECO:0000313" key="10">
    <source>
        <dbReference type="EMBL" id="GAT97544.1"/>
    </source>
</evidence>
<dbReference type="VEuPathDB" id="AmoebaDB:EHI7A_128260"/>
<dbReference type="GO" id="GO:0005737">
    <property type="term" value="C:cytoplasm"/>
    <property type="evidence" value="ECO:0007669"/>
    <property type="project" value="TreeGrafter"/>
</dbReference>
<dbReference type="GO" id="GO:0007155">
    <property type="term" value="P:cell adhesion"/>
    <property type="evidence" value="ECO:0007669"/>
    <property type="project" value="InterPro"/>
</dbReference>
<dbReference type="Gene3D" id="2.30.34.10">
    <property type="entry name" value="Leishmanolysin domain 4"/>
    <property type="match status" value="1"/>
</dbReference>
<dbReference type="InterPro" id="IPR001577">
    <property type="entry name" value="Peptidase_M8"/>
</dbReference>
<dbReference type="VEuPathDB" id="AmoebaDB:EHI8A_137070"/>
<name>A0A5K1VUH3_ENTHI</name>
<dbReference type="GO" id="GO:0006508">
    <property type="term" value="P:proteolysis"/>
    <property type="evidence" value="ECO:0007669"/>
    <property type="project" value="UniProtKB-KW"/>
</dbReference>
<protein>
    <submittedName>
        <fullName evidence="10">Cell surface protease gp63 putative</fullName>
    </submittedName>
</protein>
<dbReference type="Gene3D" id="3.90.132.10">
    <property type="entry name" value="Leishmanolysin , domain 2"/>
    <property type="match status" value="1"/>
</dbReference>
<keyword evidence="6 8" id="KW-0482">Metalloprotease</keyword>
<dbReference type="VEuPathDB" id="AmoebaDB:EHI_200230"/>
<evidence type="ECO:0000256" key="8">
    <source>
        <dbReference type="PIRSR" id="PIRSR601577-2"/>
    </source>
</evidence>
<evidence type="ECO:0000313" key="11">
    <source>
        <dbReference type="Proteomes" id="UP000078387"/>
    </source>
</evidence>
<evidence type="ECO:0000256" key="9">
    <source>
        <dbReference type="SAM" id="Phobius"/>
    </source>
</evidence>
<comment type="caution">
    <text evidence="10">The sequence shown here is derived from an EMBL/GenBank/DDBJ whole genome shotgun (WGS) entry which is preliminary data.</text>
</comment>
<evidence type="ECO:0000256" key="1">
    <source>
        <dbReference type="ARBA" id="ARBA00005860"/>
    </source>
</evidence>
<sequence>MLIVLLLISFTFAECIFSQIQQKTESPLYHPKRKLASDDSEWVPLNVKFDTNALNYGSGYVSTPPVCFVVSGTCTQDNLLTQEKKAYIIRIIDEVQRLIKKYFRVHKGTLATLKSSIKDKDRCGEISSIKDSSIADDIGMVMYVTAHPIESQTVLAYAASCGSAADASSTNPNNQKRNIFGYTNINPANLDVSEGKFRINAHTVLHETMHAMGFVSPTGMMSISKGRGTETVPVVTSEKVLKVAREHFGDNSISYVEFEDGGGSGTAGAHWEKRVLYNEIMTGTASSYSVISNFTLAYFEDLGTYSVNYSAAEPLTWGKGMKKDFFKCSNWPTQAPYYGETQARGCTPDRGAIGICDTSVRKDLPKIYQNYEDPTKGGMIELMDYCIHTTLVSGGQCYEKSVLSTENIASLSFLDRGSSYGKDSRCFSSSLMKYSIPISDFSCYRVKCVDRGYRVNVNGNWILCPSGDSISVTGYGGVITCVNQSELCNGEVEEWPDIWRTDPVKGKAGSIVTLIGDYFSHMKKVYVGETEQTQFSIDNSNQVRVKIQFNDPFVNLIQLLSDGYVTVDIKIGDGNDINAVYQNFKLQVELVEVVQNVGQWLYKNLFFTVGIIIFLIFLVLLFGFIITKRIIYRRAKQVARNLV</sequence>
<dbReference type="AlphaFoldDB" id="A0A5K1VUH3"/>
<dbReference type="Proteomes" id="UP000078387">
    <property type="component" value="Unassembled WGS sequence"/>
</dbReference>
<dbReference type="VEuPathDB" id="AmoebaDB:KM1_215230"/>
<dbReference type="VEuPathDB" id="AmoebaDB:EHI5A_166740"/>
<keyword evidence="3 8" id="KW-0479">Metal-binding</keyword>
<comment type="similarity">
    <text evidence="1">Belongs to the peptidase M8 family.</text>
</comment>
<feature type="binding site" evidence="8">
    <location>
        <position position="270"/>
    </location>
    <ligand>
        <name>Zn(2+)</name>
        <dbReference type="ChEBI" id="CHEBI:29105"/>
        <note>catalytic</note>
    </ligand>
</feature>
<dbReference type="PRINTS" id="PR00782">
    <property type="entry name" value="LSHMANOLYSIN"/>
</dbReference>
<keyword evidence="9" id="KW-1133">Transmembrane helix</keyword>
<dbReference type="SUPFAM" id="SSF55486">
    <property type="entry name" value="Metalloproteases ('zincins'), catalytic domain"/>
    <property type="match status" value="1"/>
</dbReference>
<evidence type="ECO:0000256" key="6">
    <source>
        <dbReference type="ARBA" id="ARBA00023049"/>
    </source>
</evidence>
<keyword evidence="4" id="KW-0378">Hydrolase</keyword>
<evidence type="ECO:0000256" key="5">
    <source>
        <dbReference type="ARBA" id="ARBA00022833"/>
    </source>
</evidence>
<gene>
    <name evidence="10" type="ORF">CL6EHI_200230</name>
</gene>
<organism evidence="10 11">
    <name type="scientific">Entamoeba histolytica</name>
    <dbReference type="NCBI Taxonomy" id="5759"/>
    <lineage>
        <taxon>Eukaryota</taxon>
        <taxon>Amoebozoa</taxon>
        <taxon>Evosea</taxon>
        <taxon>Archamoebae</taxon>
        <taxon>Mastigamoebida</taxon>
        <taxon>Entamoebidae</taxon>
        <taxon>Entamoeba</taxon>
    </lineage>
</organism>
<feature type="transmembrane region" description="Helical" evidence="9">
    <location>
        <begin position="605"/>
        <end position="626"/>
    </location>
</feature>
<keyword evidence="9" id="KW-0472">Membrane</keyword>
<dbReference type="Pfam" id="PF01457">
    <property type="entry name" value="Peptidase_M8"/>
    <property type="match status" value="1"/>
</dbReference>
<dbReference type="PANTHER" id="PTHR10942">
    <property type="entry name" value="LEISHMANOLYSIN-LIKE PEPTIDASE"/>
    <property type="match status" value="1"/>
</dbReference>
<dbReference type="Gene3D" id="2.10.55.10">
    <property type="entry name" value="Leishmanolysin domain 3"/>
    <property type="match status" value="1"/>
</dbReference>
<evidence type="ECO:0000256" key="3">
    <source>
        <dbReference type="ARBA" id="ARBA00022723"/>
    </source>
</evidence>
<reference evidence="10 11" key="1">
    <citation type="submission" date="2016-05" db="EMBL/GenBank/DDBJ databases">
        <title>First whole genome sequencing of Entamoeba histolytica HM1:IMSS-clone-6.</title>
        <authorList>
            <person name="Mukherjee Avik.K."/>
            <person name="Izumyama S."/>
            <person name="Nakada-Tsukui K."/>
            <person name="Nozaki T."/>
        </authorList>
    </citation>
    <scope>NUCLEOTIDE SEQUENCE [LARGE SCALE GENOMIC DNA]</scope>
    <source>
        <strain evidence="10 11">HM1:IMSS clone 6</strain>
    </source>
</reference>
<dbReference type="GO" id="GO:0004222">
    <property type="term" value="F:metalloendopeptidase activity"/>
    <property type="evidence" value="ECO:0007669"/>
    <property type="project" value="InterPro"/>
</dbReference>
<dbReference type="SMR" id="A0A5K1VUH3"/>
<keyword evidence="2 10" id="KW-0645">Protease</keyword>
<dbReference type="FunFam" id="2.10.55.10:FF:000004">
    <property type="entry name" value="Cell surface protease gp63, putative"/>
    <property type="match status" value="1"/>
</dbReference>
<dbReference type="EMBL" id="BDEQ01000001">
    <property type="protein sequence ID" value="GAT97544.1"/>
    <property type="molecule type" value="Genomic_DNA"/>
</dbReference>
<dbReference type="FunFam" id="3.90.132.10:FF:000001">
    <property type="entry name" value="leishmanolysin-like peptidase isoform X2"/>
    <property type="match status" value="1"/>
</dbReference>
<dbReference type="GO" id="GO:0016020">
    <property type="term" value="C:membrane"/>
    <property type="evidence" value="ECO:0007669"/>
    <property type="project" value="InterPro"/>
</dbReference>
<evidence type="ECO:0000256" key="7">
    <source>
        <dbReference type="PIRSR" id="PIRSR601577-1"/>
    </source>
</evidence>
<proteinExistence type="inferred from homology"/>
<feature type="binding site" evidence="8">
    <location>
        <position position="210"/>
    </location>
    <ligand>
        <name>Zn(2+)</name>
        <dbReference type="ChEBI" id="CHEBI:29105"/>
        <note>catalytic</note>
    </ligand>
</feature>
<dbReference type="Gene3D" id="3.10.170.20">
    <property type="match status" value="1"/>
</dbReference>
<feature type="binding site" evidence="8">
    <location>
        <position position="206"/>
    </location>
    <ligand>
        <name>Zn(2+)</name>
        <dbReference type="ChEBI" id="CHEBI:29105"/>
        <note>catalytic</note>
    </ligand>
</feature>
<evidence type="ECO:0000256" key="4">
    <source>
        <dbReference type="ARBA" id="ARBA00022801"/>
    </source>
</evidence>
<keyword evidence="9" id="KW-0812">Transmembrane</keyword>
<comment type="cofactor">
    <cofactor evidence="8">
        <name>Zn(2+)</name>
        <dbReference type="ChEBI" id="CHEBI:29105"/>
    </cofactor>
    <text evidence="8">Binds 1 zinc ion per subunit.</text>
</comment>
<feature type="active site" evidence="7">
    <location>
        <position position="207"/>
    </location>
</feature>
<evidence type="ECO:0000256" key="2">
    <source>
        <dbReference type="ARBA" id="ARBA00022670"/>
    </source>
</evidence>
<accession>A0A5K1VUH3</accession>